<gene>
    <name evidence="1" type="ORF">B7P43_G03306</name>
</gene>
<dbReference type="Gene3D" id="3.30.420.10">
    <property type="entry name" value="Ribonuclease H-like superfamily/Ribonuclease H"/>
    <property type="match status" value="1"/>
</dbReference>
<accession>A0A2J7PIE5</accession>
<proteinExistence type="predicted"/>
<protein>
    <submittedName>
        <fullName evidence="1">Uncharacterized protein</fullName>
    </submittedName>
</protein>
<evidence type="ECO:0000313" key="2">
    <source>
        <dbReference type="Proteomes" id="UP000235965"/>
    </source>
</evidence>
<dbReference type="Proteomes" id="UP000235965">
    <property type="component" value="Unassembled WGS sequence"/>
</dbReference>
<comment type="caution">
    <text evidence="1">The sequence shown here is derived from an EMBL/GenBank/DDBJ whole genome shotgun (WGS) entry which is preliminary data.</text>
</comment>
<dbReference type="InterPro" id="IPR036397">
    <property type="entry name" value="RNaseH_sf"/>
</dbReference>
<name>A0A2J7PIE5_9NEOP</name>
<evidence type="ECO:0000313" key="1">
    <source>
        <dbReference type="EMBL" id="PNF16112.1"/>
    </source>
</evidence>
<sequence>MKRVAAKFVPRLLTAEQKQGRVEACCALKTTEALSSISKDEFRQCFEKWNKRIDKCISVSGEYFEGV</sequence>
<organism evidence="1 2">
    <name type="scientific">Cryptotermes secundus</name>
    <dbReference type="NCBI Taxonomy" id="105785"/>
    <lineage>
        <taxon>Eukaryota</taxon>
        <taxon>Metazoa</taxon>
        <taxon>Ecdysozoa</taxon>
        <taxon>Arthropoda</taxon>
        <taxon>Hexapoda</taxon>
        <taxon>Insecta</taxon>
        <taxon>Pterygota</taxon>
        <taxon>Neoptera</taxon>
        <taxon>Polyneoptera</taxon>
        <taxon>Dictyoptera</taxon>
        <taxon>Blattodea</taxon>
        <taxon>Blattoidea</taxon>
        <taxon>Termitoidae</taxon>
        <taxon>Kalotermitidae</taxon>
        <taxon>Cryptotermitinae</taxon>
        <taxon>Cryptotermes</taxon>
    </lineage>
</organism>
<dbReference type="EMBL" id="NEVH01025127">
    <property type="protein sequence ID" value="PNF16112.1"/>
    <property type="molecule type" value="Genomic_DNA"/>
</dbReference>
<dbReference type="AlphaFoldDB" id="A0A2J7PIE5"/>
<dbReference type="InParanoid" id="A0A2J7PIE5"/>
<keyword evidence="2" id="KW-1185">Reference proteome</keyword>
<reference evidence="1 2" key="1">
    <citation type="submission" date="2017-12" db="EMBL/GenBank/DDBJ databases">
        <title>Hemimetabolous genomes reveal molecular basis of termite eusociality.</title>
        <authorList>
            <person name="Harrison M.C."/>
            <person name="Jongepier E."/>
            <person name="Robertson H.M."/>
            <person name="Arning N."/>
            <person name="Bitard-Feildel T."/>
            <person name="Chao H."/>
            <person name="Childers C.P."/>
            <person name="Dinh H."/>
            <person name="Doddapaneni H."/>
            <person name="Dugan S."/>
            <person name="Gowin J."/>
            <person name="Greiner C."/>
            <person name="Han Y."/>
            <person name="Hu H."/>
            <person name="Hughes D.S.T."/>
            <person name="Huylmans A.-K."/>
            <person name="Kemena C."/>
            <person name="Kremer L.P.M."/>
            <person name="Lee S.L."/>
            <person name="Lopez-Ezquerra A."/>
            <person name="Mallet L."/>
            <person name="Monroy-Kuhn J.M."/>
            <person name="Moser A."/>
            <person name="Murali S.C."/>
            <person name="Muzny D.M."/>
            <person name="Otani S."/>
            <person name="Piulachs M.-D."/>
            <person name="Poelchau M."/>
            <person name="Qu J."/>
            <person name="Schaub F."/>
            <person name="Wada-Katsumata A."/>
            <person name="Worley K.C."/>
            <person name="Xie Q."/>
            <person name="Ylla G."/>
            <person name="Poulsen M."/>
            <person name="Gibbs R.A."/>
            <person name="Schal C."/>
            <person name="Richards S."/>
            <person name="Belles X."/>
            <person name="Korb J."/>
            <person name="Bornberg-Bauer E."/>
        </authorList>
    </citation>
    <scope>NUCLEOTIDE SEQUENCE [LARGE SCALE GENOMIC DNA]</scope>
    <source>
        <tissue evidence="1">Whole body</tissue>
    </source>
</reference>
<dbReference type="GO" id="GO:0003676">
    <property type="term" value="F:nucleic acid binding"/>
    <property type="evidence" value="ECO:0007669"/>
    <property type="project" value="InterPro"/>
</dbReference>